<protein>
    <recommendedName>
        <fullName evidence="3">Siderophore-interacting protein</fullName>
    </recommendedName>
</protein>
<accession>A0ABY4BYN1</accession>
<dbReference type="EMBL" id="CP094528">
    <property type="protein sequence ID" value="UOE42791.1"/>
    <property type="molecule type" value="Genomic_DNA"/>
</dbReference>
<reference evidence="1 2" key="1">
    <citation type="submission" date="2022-03" db="EMBL/GenBank/DDBJ databases">
        <title>Mucilaginibacter sp. isolated from the gut of Protaetia brevitarsis seulensis larvae.</title>
        <authorList>
            <person name="Won M."/>
            <person name="Kim S.-J."/>
            <person name="Kwon S.-W."/>
        </authorList>
    </citation>
    <scope>NUCLEOTIDE SEQUENCE [LARGE SCALE GENOMIC DNA]</scope>
    <source>
        <strain evidence="1 2">CFWR-12</strain>
    </source>
</reference>
<dbReference type="RefSeq" id="WP_243553723.1">
    <property type="nucleotide sequence ID" value="NZ_CP094528.1"/>
</dbReference>
<proteinExistence type="predicted"/>
<evidence type="ECO:0000313" key="1">
    <source>
        <dbReference type="EMBL" id="UOE42791.1"/>
    </source>
</evidence>
<sequence>MGRESRAYWLDSGDRAAVTLRLEWDALTVRGARRATVPRTEFRRVDASDGVIELEAASGAQYRFQVGRAATDWAEALSRPPRPLDQKLGVGPEVPIAVRGALPVRALAEALVESPRVAPWEADLVFAVVYDDAELEALPVWLAETGVVAPVWVIHGKGRDCDAPGDAAVRAAMHEAGRHEAATSAIAECWSATQYALGKP</sequence>
<evidence type="ECO:0008006" key="3">
    <source>
        <dbReference type="Google" id="ProtNLM"/>
    </source>
</evidence>
<evidence type="ECO:0000313" key="2">
    <source>
        <dbReference type="Proteomes" id="UP000832097"/>
    </source>
</evidence>
<dbReference type="Proteomes" id="UP000832097">
    <property type="component" value="Chromosome"/>
</dbReference>
<keyword evidence="2" id="KW-1185">Reference proteome</keyword>
<gene>
    <name evidence="1" type="ORF">MTO99_11370</name>
</gene>
<organism evidence="1 2">
    <name type="scientific">Agromyces larvae</name>
    <dbReference type="NCBI Taxonomy" id="2929802"/>
    <lineage>
        <taxon>Bacteria</taxon>
        <taxon>Bacillati</taxon>
        <taxon>Actinomycetota</taxon>
        <taxon>Actinomycetes</taxon>
        <taxon>Micrococcales</taxon>
        <taxon>Microbacteriaceae</taxon>
        <taxon>Agromyces</taxon>
    </lineage>
</organism>
<name>A0ABY4BYN1_9MICO</name>